<keyword evidence="4" id="KW-0677">Repeat</keyword>
<feature type="transmembrane region" description="Helical" evidence="12">
    <location>
        <begin position="446"/>
        <end position="466"/>
    </location>
</feature>
<comment type="caution">
    <text evidence="14">The sequence shown here is derived from an EMBL/GenBank/DDBJ whole genome shotgun (WGS) entry which is preliminary data.</text>
</comment>
<feature type="transmembrane region" description="Helical" evidence="12">
    <location>
        <begin position="970"/>
        <end position="989"/>
    </location>
</feature>
<evidence type="ECO:0000256" key="9">
    <source>
        <dbReference type="ARBA" id="ARBA00023180"/>
    </source>
</evidence>
<feature type="region of interest" description="Disordered" evidence="11">
    <location>
        <begin position="564"/>
        <end position="585"/>
    </location>
</feature>
<evidence type="ECO:0000256" key="1">
    <source>
        <dbReference type="ARBA" id="ARBA00004141"/>
    </source>
</evidence>
<sequence length="1451" mass="158964">MSFRSHVDGEQGWLQRTAVSLTMFKPFEVVVVLVILANLYTIALDSPKFHSTATDEDKLFLARWSSIFLSVFTIELVIRACAVAGRLSNWQLFEAAIVITSWVIVLFPGLAVFNSAVRCFRVLRVLMLFDEVEGMHALCEAALWSIPSLLNVGGLCSVIVGVMAVIGVQLFEGMLHHRCAHAHTGADSGAFCGGVGATCADGFECRRFEGNGDHFHFDSVPAAMVPLVSTFLLDGWAETMYVFMRASSWQTSIYFVSLAAVGGFFVLQLFPPVVSEAFHSYEKRRREALVAVMVAEQGEPQGDSLYDASAADAEDEASSAASQGDRQEAYQPLLATRSSSSSQLDTHLSIPSSGADAHQGRLNAALAAAKRGAQQARERAHKADLDAELELLGPHGRMCARICARVILRLLRLVRLVRALRLLRSSKSIYRVMLTILKAMPQVRNLVLLTSCVMFIFAIIGMQLFGDTQLTSQSRSHFETFGPAMLSVLGIFSLGCVHLAKACAEQLGVFPTLVFFVPALFVGYFGIMNLFVAILVTAFAESVEEADTVDSSLQGQTNVHGASNAKDEVHGVKAESRPQGPARPTPVGNHAVAWLVETDVFEKVITLLVLASCVCLMLDTPRLDPNSELADVLMQANFGFTAIFTLEAILKVHAYGARNYFAYSWNVVDFVIVCASLLSLLSSMVPSLATCRSQASFCAEADLQMLRVLRIFRVLRLLRPLRLLVRDPGMKTVIETLLQTLPAVQSILTLGLAIQLLFAVVGMRLFSGTFGSCTNPSLTTKALCEAAAAAADAVANAAHADKLSVPLSGRTLRTDGSSKGNSNSYTAIAWRNPPAGSFDSFGSAMLALFTATTGDNMPDLMYVGMDTKGVDVATARTEWSPAAFYFILWMLIGTCIAGNLFVGAITVKFSELRHELDGMHPLMTPAQREWVTLIRGVRTITATRRPRQPCLLRPLRLWSYRIAMSRRFEYLMYGIIMLNMLVLAADHYGMEDEEVFYTTYVWLTAAFRYAYIGEFAIKLCGLLRIFRVLRVLRLLNTGIAAGLRDLLIKLLLSAPAITNVLSVLVLLMFIYAIFGINLFCFVKPGESLNEFANFHSVPNAFLLLFQVLTADDGWHALMLETMVDEEQGCKPDDGTSTGVQSNCGSWLAMPYFISFVLLSNFVVLNLMLAIVLERFLSDWQRREELEELDKRRLPRHVSSEDVDEFCELWSEYDPSACGKVPREALPRLIVRLRRPLGLASDDAATTRAALRLIARAAPNGKERAQELLETSAMAAYAVDVEEGAFGPALKTPAELVAEQVASEAAAKMAAAAFELCRGLKGRLIGDGATPKHVGFRQVLSAMIQHSFAEVCDVPSPNRLLQKAFAVASQRSMDEEGPEGYVETAKTLQADLQEFQSRRASGAPHTQEFLDVMGAMHEHVTRRPTSWSAALKAATIDAYQARRFISVCGASA</sequence>
<proteinExistence type="predicted"/>
<keyword evidence="3 12" id="KW-0812">Transmembrane</keyword>
<feature type="transmembrane region" description="Helical" evidence="12">
    <location>
        <begin position="747"/>
        <end position="766"/>
    </location>
</feature>
<feature type="domain" description="Ion transport" evidence="13">
    <location>
        <begin position="600"/>
        <end position="915"/>
    </location>
</feature>
<feature type="transmembrane region" description="Helical" evidence="12">
    <location>
        <begin position="1151"/>
        <end position="1172"/>
    </location>
</feature>
<feature type="domain" description="Ion transport" evidence="13">
    <location>
        <begin position="1022"/>
        <end position="1175"/>
    </location>
</feature>
<dbReference type="EMBL" id="JWZX01001612">
    <property type="protein sequence ID" value="KOO33052.1"/>
    <property type="molecule type" value="Genomic_DNA"/>
</dbReference>
<keyword evidence="6 12" id="KW-1133">Transmembrane helix</keyword>
<feature type="transmembrane region" description="Helical" evidence="12">
    <location>
        <begin position="1009"/>
        <end position="1029"/>
    </location>
</feature>
<accession>A0A0M0K391</accession>
<feature type="transmembrane region" description="Helical" evidence="12">
    <location>
        <begin position="91"/>
        <end position="113"/>
    </location>
</feature>
<organism evidence="14 15">
    <name type="scientific">Chrysochromulina tobinii</name>
    <dbReference type="NCBI Taxonomy" id="1460289"/>
    <lineage>
        <taxon>Eukaryota</taxon>
        <taxon>Haptista</taxon>
        <taxon>Haptophyta</taxon>
        <taxon>Prymnesiophyceae</taxon>
        <taxon>Prymnesiales</taxon>
        <taxon>Chrysochromulinaceae</taxon>
        <taxon>Chrysochromulina</taxon>
    </lineage>
</organism>
<feature type="transmembrane region" description="Helical" evidence="12">
    <location>
        <begin position="152"/>
        <end position="171"/>
    </location>
</feature>
<evidence type="ECO:0000313" key="15">
    <source>
        <dbReference type="Proteomes" id="UP000037460"/>
    </source>
</evidence>
<evidence type="ECO:0000256" key="7">
    <source>
        <dbReference type="ARBA" id="ARBA00023065"/>
    </source>
</evidence>
<evidence type="ECO:0000256" key="2">
    <source>
        <dbReference type="ARBA" id="ARBA00022448"/>
    </source>
</evidence>
<evidence type="ECO:0000256" key="10">
    <source>
        <dbReference type="ARBA" id="ARBA00023303"/>
    </source>
</evidence>
<evidence type="ECO:0000256" key="5">
    <source>
        <dbReference type="ARBA" id="ARBA00022882"/>
    </source>
</evidence>
<dbReference type="Gene3D" id="1.10.287.70">
    <property type="match status" value="4"/>
</dbReference>
<keyword evidence="15" id="KW-1185">Reference proteome</keyword>
<evidence type="ECO:0000259" key="13">
    <source>
        <dbReference type="Pfam" id="PF00520"/>
    </source>
</evidence>
<keyword evidence="9" id="KW-0325">Glycoprotein</keyword>
<feature type="domain" description="Ion transport" evidence="13">
    <location>
        <begin position="405"/>
        <end position="545"/>
    </location>
</feature>
<comment type="subcellular location">
    <subcellularLocation>
        <location evidence="1">Membrane</location>
        <topology evidence="1">Multi-pass membrane protein</topology>
    </subcellularLocation>
</comment>
<dbReference type="PANTHER" id="PTHR10037:SF62">
    <property type="entry name" value="SODIUM CHANNEL PROTEIN 60E"/>
    <property type="match status" value="1"/>
</dbReference>
<feature type="domain" description="Ion transport" evidence="13">
    <location>
        <begin position="25"/>
        <end position="285"/>
    </location>
</feature>
<feature type="transmembrane region" description="Helical" evidence="12">
    <location>
        <begin position="1050"/>
        <end position="1074"/>
    </location>
</feature>
<dbReference type="FunFam" id="1.20.120.350:FF:000009">
    <property type="entry name" value="Voltage-dependent T-type calcium channel subunit alpha"/>
    <property type="match status" value="1"/>
</dbReference>
<keyword evidence="2" id="KW-0813">Transport</keyword>
<feature type="transmembrane region" description="Helical" evidence="12">
    <location>
        <begin position="481"/>
        <end position="500"/>
    </location>
</feature>
<keyword evidence="7" id="KW-0406">Ion transport</keyword>
<evidence type="ECO:0000256" key="11">
    <source>
        <dbReference type="SAM" id="MobiDB-lite"/>
    </source>
</evidence>
<dbReference type="PANTHER" id="PTHR10037">
    <property type="entry name" value="VOLTAGE-GATED CATION CHANNEL CALCIUM AND SODIUM"/>
    <property type="match status" value="1"/>
</dbReference>
<name>A0A0M0K391_9EUKA</name>
<feature type="transmembrane region" description="Helical" evidence="12">
    <location>
        <begin position="662"/>
        <end position="682"/>
    </location>
</feature>
<keyword evidence="10" id="KW-0407">Ion channel</keyword>
<dbReference type="GO" id="GO:0005248">
    <property type="term" value="F:voltage-gated sodium channel activity"/>
    <property type="evidence" value="ECO:0007669"/>
    <property type="project" value="TreeGrafter"/>
</dbReference>
<feature type="transmembrane region" description="Helical" evidence="12">
    <location>
        <begin position="882"/>
        <end position="907"/>
    </location>
</feature>
<dbReference type="OrthoDB" id="416585at2759"/>
<feature type="transmembrane region" description="Helical" evidence="12">
    <location>
        <begin position="512"/>
        <end position="540"/>
    </location>
</feature>
<keyword evidence="5" id="KW-0851">Voltage-gated channel</keyword>
<dbReference type="SUPFAM" id="SSF81324">
    <property type="entry name" value="Voltage-gated potassium channels"/>
    <property type="match status" value="4"/>
</dbReference>
<dbReference type="Proteomes" id="UP000037460">
    <property type="component" value="Unassembled WGS sequence"/>
</dbReference>
<dbReference type="InterPro" id="IPR043203">
    <property type="entry name" value="VGCC_Ca_Na"/>
</dbReference>
<evidence type="ECO:0000256" key="6">
    <source>
        <dbReference type="ARBA" id="ARBA00022989"/>
    </source>
</evidence>
<keyword evidence="8 12" id="KW-0472">Membrane</keyword>
<evidence type="ECO:0000313" key="14">
    <source>
        <dbReference type="EMBL" id="KOO33052.1"/>
    </source>
</evidence>
<evidence type="ECO:0000256" key="3">
    <source>
        <dbReference type="ARBA" id="ARBA00022692"/>
    </source>
</evidence>
<dbReference type="Gene3D" id="1.20.120.350">
    <property type="entry name" value="Voltage-gated potassium channels. Chain C"/>
    <property type="match status" value="3"/>
</dbReference>
<gene>
    <name evidence="14" type="ORF">Ctob_008897</name>
</gene>
<evidence type="ECO:0000256" key="8">
    <source>
        <dbReference type="ARBA" id="ARBA00023136"/>
    </source>
</evidence>
<feature type="transmembrane region" description="Helical" evidence="12">
    <location>
        <begin position="253"/>
        <end position="274"/>
    </location>
</feature>
<dbReference type="Pfam" id="PF00520">
    <property type="entry name" value="Ion_trans"/>
    <property type="match status" value="4"/>
</dbReference>
<feature type="compositionally biased region" description="Basic and acidic residues" evidence="11">
    <location>
        <begin position="565"/>
        <end position="576"/>
    </location>
</feature>
<dbReference type="InterPro" id="IPR005821">
    <property type="entry name" value="Ion_trans_dom"/>
</dbReference>
<evidence type="ECO:0000256" key="4">
    <source>
        <dbReference type="ARBA" id="ARBA00022737"/>
    </source>
</evidence>
<dbReference type="GO" id="GO:0001518">
    <property type="term" value="C:voltage-gated sodium channel complex"/>
    <property type="evidence" value="ECO:0007669"/>
    <property type="project" value="TreeGrafter"/>
</dbReference>
<dbReference type="InterPro" id="IPR027359">
    <property type="entry name" value="Volt_channel_dom_sf"/>
</dbReference>
<evidence type="ECO:0000256" key="12">
    <source>
        <dbReference type="SAM" id="Phobius"/>
    </source>
</evidence>
<dbReference type="Gene3D" id="1.10.238.10">
    <property type="entry name" value="EF-hand"/>
    <property type="match status" value="1"/>
</dbReference>
<reference evidence="15" key="1">
    <citation type="journal article" date="2015" name="PLoS Genet.">
        <title>Genome Sequence and Transcriptome Analyses of Chrysochromulina tobin: Metabolic Tools for Enhanced Algal Fitness in the Prominent Order Prymnesiales (Haptophyceae).</title>
        <authorList>
            <person name="Hovde B.T."/>
            <person name="Deodato C.R."/>
            <person name="Hunsperger H.M."/>
            <person name="Ryken S.A."/>
            <person name="Yost W."/>
            <person name="Jha R.K."/>
            <person name="Patterson J."/>
            <person name="Monnat R.J. Jr."/>
            <person name="Barlow S.B."/>
            <person name="Starkenburg S.R."/>
            <person name="Cattolico R.A."/>
        </authorList>
    </citation>
    <scope>NUCLEOTIDE SEQUENCE</scope>
    <source>
        <strain evidence="15">CCMP291</strain>
    </source>
</reference>
<protein>
    <submittedName>
        <fullName evidence="14">Voltage-gated ca2+ alpha subunit</fullName>
    </submittedName>
</protein>
<feature type="transmembrane region" description="Helical" evidence="12">
    <location>
        <begin position="23"/>
        <end position="43"/>
    </location>
</feature>